<evidence type="ECO:0000256" key="11">
    <source>
        <dbReference type="ARBA" id="ARBA00032235"/>
    </source>
</evidence>
<dbReference type="CDD" id="cd03362">
    <property type="entry name" value="TOPRIM_TopoIA_TopoIII"/>
    <property type="match status" value="1"/>
</dbReference>
<dbReference type="Gene3D" id="3.40.50.140">
    <property type="match status" value="1"/>
</dbReference>
<evidence type="ECO:0000259" key="13">
    <source>
        <dbReference type="PROSITE" id="PS50880"/>
    </source>
</evidence>
<dbReference type="InterPro" id="IPR006171">
    <property type="entry name" value="TOPRIM_dom"/>
</dbReference>
<proteinExistence type="inferred from homology"/>
<dbReference type="NCBIfam" id="TIGR01056">
    <property type="entry name" value="topB"/>
    <property type="match status" value="1"/>
</dbReference>
<dbReference type="InterPro" id="IPR000380">
    <property type="entry name" value="Topo_IA"/>
</dbReference>
<dbReference type="InterPro" id="IPR013826">
    <property type="entry name" value="Topo_IA_cen_sub3"/>
</dbReference>
<dbReference type="InterPro" id="IPR025589">
    <property type="entry name" value="Toprim_C_rpt"/>
</dbReference>
<dbReference type="SMART" id="SM00436">
    <property type="entry name" value="TOP1Bc"/>
    <property type="match status" value="1"/>
</dbReference>
<keyword evidence="6" id="KW-0799">Topoisomerase</keyword>
<dbReference type="SMART" id="SM00493">
    <property type="entry name" value="TOPRIM"/>
    <property type="match status" value="1"/>
</dbReference>
<dbReference type="NCBIfam" id="NF005829">
    <property type="entry name" value="PRK07726.1"/>
    <property type="match status" value="1"/>
</dbReference>
<gene>
    <name evidence="15" type="ORF">GY4MC1_2102</name>
</gene>
<dbReference type="Gene3D" id="1.10.460.10">
    <property type="entry name" value="Topoisomerase I, domain 2"/>
    <property type="match status" value="1"/>
</dbReference>
<evidence type="ECO:0000256" key="9">
    <source>
        <dbReference type="ARBA" id="ARBA00030003"/>
    </source>
</evidence>
<evidence type="ECO:0000256" key="4">
    <source>
        <dbReference type="ARBA" id="ARBA00022723"/>
    </source>
</evidence>
<feature type="domain" description="Topo IA-type catalytic" evidence="14">
    <location>
        <begin position="157"/>
        <end position="598"/>
    </location>
</feature>
<dbReference type="PRINTS" id="PR00417">
    <property type="entry name" value="PRTPISMRASEI"/>
</dbReference>
<dbReference type="InterPro" id="IPR023405">
    <property type="entry name" value="Topo_IA_core_domain"/>
</dbReference>
<evidence type="ECO:0000256" key="8">
    <source>
        <dbReference type="ARBA" id="ARBA00023235"/>
    </source>
</evidence>
<dbReference type="PROSITE" id="PS50880">
    <property type="entry name" value="TOPRIM"/>
    <property type="match status" value="1"/>
</dbReference>
<evidence type="ECO:0000256" key="10">
    <source>
        <dbReference type="ARBA" id="ARBA00031985"/>
    </source>
</evidence>
<dbReference type="SMART" id="SM00437">
    <property type="entry name" value="TOP1Ac"/>
    <property type="match status" value="1"/>
</dbReference>
<dbReference type="InterPro" id="IPR034144">
    <property type="entry name" value="TOPRIM_TopoIII"/>
</dbReference>
<dbReference type="GO" id="GO:0006265">
    <property type="term" value="P:DNA topological change"/>
    <property type="evidence" value="ECO:0007669"/>
    <property type="project" value="InterPro"/>
</dbReference>
<dbReference type="GO" id="GO:0003917">
    <property type="term" value="F:DNA topoisomerase type I (single strand cut, ATP-independent) activity"/>
    <property type="evidence" value="ECO:0007669"/>
    <property type="project" value="UniProtKB-EC"/>
</dbReference>
<evidence type="ECO:0000256" key="6">
    <source>
        <dbReference type="ARBA" id="ARBA00023029"/>
    </source>
</evidence>
<dbReference type="PANTHER" id="PTHR11390">
    <property type="entry name" value="PROKARYOTIC DNA TOPOISOMERASE"/>
    <property type="match status" value="1"/>
</dbReference>
<dbReference type="InterPro" id="IPR005738">
    <property type="entry name" value="TopoIII"/>
</dbReference>
<dbReference type="KEGG" id="gmc:GY4MC1_2102"/>
<dbReference type="PROSITE" id="PS52039">
    <property type="entry name" value="TOPO_IA_2"/>
    <property type="match status" value="1"/>
</dbReference>
<sequence>MKVIIAEKPDQGATLASIFQTKKHQGYIEIYPNELFPKGAYMTWAVGHLFQLVPPEWYRPEWKQWKLETLPIIPERFQYEVERAKAKQFAIVKELLRKPEVTEIIHAGDAGREGELIVRNIIHMSGVKKPMKRLWLSSLTPKAIYEGFRQLLDEAETRNLYEEAYARACADWLVGMNASRVYSILLKQKGMNDVFSVGRVQTPTLAFIVKREKEIEQFRPEPFWEVVAAFAVNGKQYEGKWTNEEGETRIKEEQLAQKIAQFCRNKLAEIHEVKTERKTFLPPLLFNLSSLQATANKMYQFSPKKTLDILQNLYQKGIVSYPRSDSNYVTKGEAETFPDILQKLRAFSDYQPFFPLPNALILHNKRYVNEKKVTDHYAIIPTEQVVDPAKLPADERKIYDLIVRRLIAAHYEAAVFDFTTVITLVDGRARFVSKGKQQIQEGWRKVISPREDDDGALLPLLHEGEQGDVLNVRVKVGKTQPPKRYTEGQLITLMKTAGKFLDNEELEKVLAKTEGLGTEATRAAIITTLKERNYIEVRKNQVYATDKAKVLIEAIGDKILASPEMTAKWEQRLSEIGEGKASAAQFMEQVKKLSAKIVQDAVEMSETWDFAGLDTASIQRTTSKAALGKPVGPCKLCGGTVIDKGAFYGCANYAKTKCPFAISKKILGKTVSRANVKKLLEHGRTGVIKGFKKEGKTFDAALVWDEKEKKITFSFAKK</sequence>
<dbReference type="AlphaFoldDB" id="A0A7U3YGA4"/>
<keyword evidence="8 15" id="KW-0413">Isomerase</keyword>
<evidence type="ECO:0000256" key="7">
    <source>
        <dbReference type="ARBA" id="ARBA00023125"/>
    </source>
</evidence>
<organism evidence="15">
    <name type="scientific">Geobacillus sp. (strain Y4.1MC1)</name>
    <dbReference type="NCBI Taxonomy" id="581103"/>
    <lineage>
        <taxon>Bacteria</taxon>
        <taxon>Bacillati</taxon>
        <taxon>Bacillota</taxon>
        <taxon>Bacilli</taxon>
        <taxon>Bacillales</taxon>
        <taxon>Anoxybacillaceae</taxon>
        <taxon>Geobacillus</taxon>
    </lineage>
</organism>
<evidence type="ECO:0000256" key="2">
    <source>
        <dbReference type="ARBA" id="ARBA00009446"/>
    </source>
</evidence>
<evidence type="ECO:0000256" key="5">
    <source>
        <dbReference type="ARBA" id="ARBA00022842"/>
    </source>
</evidence>
<dbReference type="InterPro" id="IPR003602">
    <property type="entry name" value="Topo_IA_DNA-bd_dom"/>
</dbReference>
<dbReference type="InterPro" id="IPR013497">
    <property type="entry name" value="Topo_IA_cen"/>
</dbReference>
<evidence type="ECO:0000259" key="14">
    <source>
        <dbReference type="PROSITE" id="PS52039"/>
    </source>
</evidence>
<dbReference type="InterPro" id="IPR013824">
    <property type="entry name" value="Topo_IA_cen_sub1"/>
</dbReference>
<dbReference type="Gene3D" id="2.70.20.10">
    <property type="entry name" value="Topoisomerase I, domain 3"/>
    <property type="match status" value="1"/>
</dbReference>
<dbReference type="Pfam" id="PF01751">
    <property type="entry name" value="Toprim"/>
    <property type="match status" value="1"/>
</dbReference>
<keyword evidence="7" id="KW-0238">DNA-binding</keyword>
<dbReference type="PROSITE" id="PS00396">
    <property type="entry name" value="TOPO_IA_1"/>
    <property type="match status" value="1"/>
</dbReference>
<dbReference type="PANTHER" id="PTHR11390:SF21">
    <property type="entry name" value="DNA TOPOISOMERASE 3-ALPHA"/>
    <property type="match status" value="1"/>
</dbReference>
<reference evidence="15" key="1">
    <citation type="submission" date="2010-10" db="EMBL/GenBank/DDBJ databases">
        <title>Complete sequence of chromosome of Geobacillus sp. Y4.1MC1.</title>
        <authorList>
            <consortium name="US DOE Joint Genome Institute"/>
            <person name="Lucas S."/>
            <person name="Copeland A."/>
            <person name="Lapidus A."/>
            <person name="Cheng J.-F."/>
            <person name="Bruce D."/>
            <person name="Goodwin L."/>
            <person name="Pitluck S."/>
            <person name="Chertkov O."/>
            <person name="Zhang X."/>
            <person name="Detter J.C."/>
            <person name="Han C."/>
            <person name="Tapia R."/>
            <person name="Land M."/>
            <person name="Hauser L."/>
            <person name="Jeffries C."/>
            <person name="Kyrpides N."/>
            <person name="Ivanova N."/>
            <person name="Ovchinnikova G."/>
            <person name="Brumm P."/>
            <person name="Mead D."/>
            <person name="Woyke T."/>
        </authorList>
    </citation>
    <scope>NUCLEOTIDE SEQUENCE [LARGE SCALE GENOMIC DNA]</scope>
    <source>
        <strain evidence="15">Y4.1MC1</strain>
    </source>
</reference>
<evidence type="ECO:0000256" key="3">
    <source>
        <dbReference type="ARBA" id="ARBA00012891"/>
    </source>
</evidence>
<comment type="catalytic activity">
    <reaction evidence="1">
        <text>ATP-independent breakage of single-stranded DNA, followed by passage and rejoining.</text>
        <dbReference type="EC" id="5.6.2.1"/>
    </reaction>
</comment>
<dbReference type="GO" id="GO:0006281">
    <property type="term" value="P:DNA repair"/>
    <property type="evidence" value="ECO:0007669"/>
    <property type="project" value="TreeGrafter"/>
</dbReference>
<dbReference type="EC" id="5.6.2.1" evidence="3"/>
<dbReference type="InterPro" id="IPR013825">
    <property type="entry name" value="Topo_IA_cen_sub2"/>
</dbReference>
<keyword evidence="5" id="KW-0460">Magnesium</keyword>
<dbReference type="GO" id="GO:0046872">
    <property type="term" value="F:metal ion binding"/>
    <property type="evidence" value="ECO:0007669"/>
    <property type="project" value="UniProtKB-KW"/>
</dbReference>
<keyword evidence="4" id="KW-0479">Metal-binding</keyword>
<dbReference type="GO" id="GO:0003677">
    <property type="term" value="F:DNA binding"/>
    <property type="evidence" value="ECO:0007669"/>
    <property type="project" value="UniProtKB-KW"/>
</dbReference>
<dbReference type="CDD" id="cd00186">
    <property type="entry name" value="TOP1Ac"/>
    <property type="match status" value="1"/>
</dbReference>
<dbReference type="InterPro" id="IPR023406">
    <property type="entry name" value="Topo_IA_AS"/>
</dbReference>
<evidence type="ECO:0000256" key="12">
    <source>
        <dbReference type="ARBA" id="ARBA00032877"/>
    </source>
</evidence>
<dbReference type="GO" id="GO:0006310">
    <property type="term" value="P:DNA recombination"/>
    <property type="evidence" value="ECO:0007669"/>
    <property type="project" value="TreeGrafter"/>
</dbReference>
<name>A0A7U3YGA4_GEOS0</name>
<accession>A0A7U3YGA4</accession>
<dbReference type="Pfam" id="PF13342">
    <property type="entry name" value="Toprim_Crpt"/>
    <property type="match status" value="1"/>
</dbReference>
<dbReference type="Pfam" id="PF01131">
    <property type="entry name" value="Topoisom_bac"/>
    <property type="match status" value="1"/>
</dbReference>
<dbReference type="EMBL" id="CP002293">
    <property type="protein sequence ID" value="ADP74844.1"/>
    <property type="molecule type" value="Genomic_DNA"/>
</dbReference>
<feature type="domain" description="Toprim" evidence="13">
    <location>
        <begin position="1"/>
        <end position="140"/>
    </location>
</feature>
<evidence type="ECO:0000313" key="15">
    <source>
        <dbReference type="EMBL" id="ADP74844.1"/>
    </source>
</evidence>
<dbReference type="Gene3D" id="1.10.290.10">
    <property type="entry name" value="Topoisomerase I, domain 4"/>
    <property type="match status" value="1"/>
</dbReference>
<dbReference type="InterPro" id="IPR003601">
    <property type="entry name" value="Topo_IA_2"/>
</dbReference>
<protein>
    <recommendedName>
        <fullName evidence="3">DNA topoisomerase</fullName>
        <ecNumber evidence="3">5.6.2.1</ecNumber>
    </recommendedName>
    <alternativeName>
        <fullName evidence="12">Omega-protein</fullName>
    </alternativeName>
    <alternativeName>
        <fullName evidence="11">Relaxing enzyme</fullName>
    </alternativeName>
    <alternativeName>
        <fullName evidence="9">Swivelase</fullName>
    </alternativeName>
    <alternativeName>
        <fullName evidence="10">Untwisting enzyme</fullName>
    </alternativeName>
</protein>
<evidence type="ECO:0000256" key="1">
    <source>
        <dbReference type="ARBA" id="ARBA00000213"/>
    </source>
</evidence>
<dbReference type="SUPFAM" id="SSF56712">
    <property type="entry name" value="Prokaryotic type I DNA topoisomerase"/>
    <property type="match status" value="1"/>
</dbReference>
<comment type="similarity">
    <text evidence="2">Belongs to the type IA topoisomerase family.</text>
</comment>
<dbReference type="GO" id="GO:0043597">
    <property type="term" value="C:cytoplasmic replication fork"/>
    <property type="evidence" value="ECO:0007669"/>
    <property type="project" value="TreeGrafter"/>
</dbReference>